<organism evidence="1 2">
    <name type="scientific">Aliiglaciecola lipolytica E3</name>
    <dbReference type="NCBI Taxonomy" id="1127673"/>
    <lineage>
        <taxon>Bacteria</taxon>
        <taxon>Pseudomonadati</taxon>
        <taxon>Pseudomonadota</taxon>
        <taxon>Gammaproteobacteria</taxon>
        <taxon>Alteromonadales</taxon>
        <taxon>Alteromonadaceae</taxon>
        <taxon>Aliiglaciecola</taxon>
    </lineage>
</organism>
<dbReference type="Proteomes" id="UP000006334">
    <property type="component" value="Unassembled WGS sequence"/>
</dbReference>
<gene>
    <name evidence="1" type="ORF">GLIP_3395</name>
</gene>
<reference evidence="1 2" key="1">
    <citation type="journal article" date="2017" name="Antonie Van Leeuwenhoek">
        <title>Rhizobium rhizosphaerae sp. nov., a novel species isolated from rice rhizosphere.</title>
        <authorList>
            <person name="Zhao J.J."/>
            <person name="Zhang J."/>
            <person name="Zhang R.J."/>
            <person name="Zhang C.W."/>
            <person name="Yin H.Q."/>
            <person name="Zhang X.X."/>
        </authorList>
    </citation>
    <scope>NUCLEOTIDE SEQUENCE [LARGE SCALE GENOMIC DNA]</scope>
    <source>
        <strain evidence="1 2">E3</strain>
    </source>
</reference>
<proteinExistence type="predicted"/>
<comment type="caution">
    <text evidence="1">The sequence shown here is derived from an EMBL/GenBank/DDBJ whole genome shotgun (WGS) entry which is preliminary data.</text>
</comment>
<keyword evidence="2" id="KW-1185">Reference proteome</keyword>
<name>K6X5W8_9ALTE</name>
<evidence type="ECO:0000313" key="2">
    <source>
        <dbReference type="Proteomes" id="UP000006334"/>
    </source>
</evidence>
<sequence length="93" mass="10737">MLIIIVFQSRQLSLANDLDYISNQEDLLVAKGEPSEQWQFEDQGALFEHYYYQTENASFLIDQETGLICKQYQGKSRGSCYPCEKDQVSTKCP</sequence>
<accession>K6X5W8</accession>
<evidence type="ECO:0000313" key="1">
    <source>
        <dbReference type="EMBL" id="GAC16009.1"/>
    </source>
</evidence>
<dbReference type="STRING" id="1127673.GLIP_3395"/>
<protein>
    <submittedName>
        <fullName evidence="1">Uncharacterized protein</fullName>
    </submittedName>
</protein>
<dbReference type="EMBL" id="BAEN01000065">
    <property type="protein sequence ID" value="GAC16009.1"/>
    <property type="molecule type" value="Genomic_DNA"/>
</dbReference>
<dbReference type="AlphaFoldDB" id="K6X5W8"/>